<feature type="compositionally biased region" description="Acidic residues" evidence="4">
    <location>
        <begin position="84"/>
        <end position="94"/>
    </location>
</feature>
<evidence type="ECO:0000256" key="2">
    <source>
        <dbReference type="ARBA" id="ARBA00005907"/>
    </source>
</evidence>
<dbReference type="GO" id="GO:0005654">
    <property type="term" value="C:nucleoplasm"/>
    <property type="evidence" value="ECO:0007669"/>
    <property type="project" value="TreeGrafter"/>
</dbReference>
<comment type="subcellular location">
    <subcellularLocation>
        <location evidence="1">Nucleus</location>
    </subcellularLocation>
</comment>
<dbReference type="Proteomes" id="UP000092462">
    <property type="component" value="Unassembled WGS sequence"/>
</dbReference>
<evidence type="ECO:0000313" key="5">
    <source>
        <dbReference type="EnsemblMetazoa" id="PPAI005584-PA"/>
    </source>
</evidence>
<keyword evidence="3" id="KW-0539">Nucleus</keyword>
<accession>A0A1B0DCP5</accession>
<dbReference type="InterPro" id="IPR005343">
    <property type="entry name" value="Noc2"/>
</dbReference>
<dbReference type="Pfam" id="PF03715">
    <property type="entry name" value="Noc2"/>
    <property type="match status" value="1"/>
</dbReference>
<dbReference type="GO" id="GO:0005730">
    <property type="term" value="C:nucleolus"/>
    <property type="evidence" value="ECO:0007669"/>
    <property type="project" value="TreeGrafter"/>
</dbReference>
<sequence>MKIKAKTRVKMGKLKMKKKSKKSKKPLAKMDMDSFLQTMDKSDNSSDDEASEAQVGKESVQEKGKKVKRVKKKVQKTVVKEEAESSDAESVENDIESMKKLKEIDPEFYKYLQENDKELLNFNADDIGDAEEEGGSEEEAGDILKKEKFEVASDESDFEDGQEEEKDEEEEGVITLKMLKGFERDIQEEKVSAETIRKLCQAFNSALRSISPDAKSTSGYRVKGSGVFNGVIQVCVLHLRSAVWRFLGIVGRKNVKDVHKLKKWAKMRNPMRSYVTDLTNILENVSSPDILTILLKHLHQMVPIVVGVSGASKPVLKRLVALWASSAEETVRVLAFLCILKLTRAQQGQFLSTVLKVMYLSYVRNSRFVSPTSLPGINFMRRSLAEMFTLDLEVSYQHAFLYIRQLAIHLRNAVTLKQKQSYQAVYNWQYINALKLWGDVLGATASSLLQALIYPLVTVIQGVIKLIPTAQWFPLRFHCIQILTKLTKSTRIFMPVLPFILEVLQSNTFNKKHTQLSLKAMPFTCILRVTKPQLEELSFRTQVTEHIFSTALEYLAAESYSLTFPDLVVPTIILLKQYIKTCRVASTSRKLKQLLDLIQDNFRVIEEERKKITFSLRDSALIHSWETQMQNKGTPLLTFYTNWLKTTELKQRREANKTDEISDFHLPTLKRRNPQQDKPPTEGPVDLLPSDSEEEELELEKPLPKKAKRVKDKKPIKTEISAEDDETTTSGPLDIVEDLDIADWLT</sequence>
<evidence type="ECO:0000256" key="3">
    <source>
        <dbReference type="ARBA" id="ARBA00023242"/>
    </source>
</evidence>
<feature type="region of interest" description="Disordered" evidence="4">
    <location>
        <begin position="151"/>
        <end position="171"/>
    </location>
</feature>
<dbReference type="InterPro" id="IPR016024">
    <property type="entry name" value="ARM-type_fold"/>
</dbReference>
<feature type="compositionally biased region" description="Basic residues" evidence="4">
    <location>
        <begin position="1"/>
        <end position="27"/>
    </location>
</feature>
<evidence type="ECO:0000256" key="4">
    <source>
        <dbReference type="SAM" id="MobiDB-lite"/>
    </source>
</evidence>
<name>A0A1B0DCP5_PHLPP</name>
<reference evidence="5" key="1">
    <citation type="submission" date="2022-08" db="UniProtKB">
        <authorList>
            <consortium name="EnsemblMetazoa"/>
        </authorList>
    </citation>
    <scope>IDENTIFICATION</scope>
    <source>
        <strain evidence="5">Israel</strain>
    </source>
</reference>
<feature type="compositionally biased region" description="Acidic residues" evidence="4">
    <location>
        <begin position="127"/>
        <end position="141"/>
    </location>
</feature>
<dbReference type="GO" id="GO:0003714">
    <property type="term" value="F:transcription corepressor activity"/>
    <property type="evidence" value="ECO:0007669"/>
    <property type="project" value="TreeGrafter"/>
</dbReference>
<dbReference type="GO" id="GO:0030691">
    <property type="term" value="C:Noc2p-Noc3p complex"/>
    <property type="evidence" value="ECO:0007669"/>
    <property type="project" value="TreeGrafter"/>
</dbReference>
<evidence type="ECO:0000313" key="6">
    <source>
        <dbReference type="Proteomes" id="UP000092462"/>
    </source>
</evidence>
<dbReference type="GO" id="GO:0030690">
    <property type="term" value="C:Noc1p-Noc2p complex"/>
    <property type="evidence" value="ECO:0007669"/>
    <property type="project" value="TreeGrafter"/>
</dbReference>
<dbReference type="SUPFAM" id="SSF48371">
    <property type="entry name" value="ARM repeat"/>
    <property type="match status" value="1"/>
</dbReference>
<feature type="region of interest" description="Disordered" evidence="4">
    <location>
        <begin position="127"/>
        <end position="146"/>
    </location>
</feature>
<dbReference type="AlphaFoldDB" id="A0A1B0DCP5"/>
<comment type="similarity">
    <text evidence="2">Belongs to the NOC2 family.</text>
</comment>
<proteinExistence type="inferred from homology"/>
<dbReference type="PANTHER" id="PTHR12687">
    <property type="entry name" value="NUCLEOLAR COMPLEX 2 AND RAD4-RELATED"/>
    <property type="match status" value="1"/>
</dbReference>
<protein>
    <submittedName>
        <fullName evidence="5">Uncharacterized protein</fullName>
    </submittedName>
</protein>
<feature type="compositionally biased region" description="Basic residues" evidence="4">
    <location>
        <begin position="704"/>
        <end position="714"/>
    </location>
</feature>
<dbReference type="VEuPathDB" id="VectorBase:PPAI005584"/>
<dbReference type="PANTHER" id="PTHR12687:SF4">
    <property type="entry name" value="NUCLEOLAR COMPLEX PROTEIN 2 HOMOLOG"/>
    <property type="match status" value="1"/>
</dbReference>
<keyword evidence="6" id="KW-1185">Reference proteome</keyword>
<feature type="region of interest" description="Disordered" evidence="4">
    <location>
        <begin position="1"/>
        <end position="94"/>
    </location>
</feature>
<organism evidence="5 6">
    <name type="scientific">Phlebotomus papatasi</name>
    <name type="common">Sandfly</name>
    <dbReference type="NCBI Taxonomy" id="29031"/>
    <lineage>
        <taxon>Eukaryota</taxon>
        <taxon>Metazoa</taxon>
        <taxon>Ecdysozoa</taxon>
        <taxon>Arthropoda</taxon>
        <taxon>Hexapoda</taxon>
        <taxon>Insecta</taxon>
        <taxon>Pterygota</taxon>
        <taxon>Neoptera</taxon>
        <taxon>Endopterygota</taxon>
        <taxon>Diptera</taxon>
        <taxon>Nematocera</taxon>
        <taxon>Psychodoidea</taxon>
        <taxon>Psychodidae</taxon>
        <taxon>Phlebotomus</taxon>
        <taxon>Phlebotomus</taxon>
    </lineage>
</organism>
<dbReference type="GO" id="GO:0042393">
    <property type="term" value="F:histone binding"/>
    <property type="evidence" value="ECO:0007669"/>
    <property type="project" value="TreeGrafter"/>
</dbReference>
<evidence type="ECO:0000256" key="1">
    <source>
        <dbReference type="ARBA" id="ARBA00004123"/>
    </source>
</evidence>
<dbReference type="EnsemblMetazoa" id="PPAI005584-RA">
    <property type="protein sequence ID" value="PPAI005584-PA"/>
    <property type="gene ID" value="PPAI005584"/>
</dbReference>
<dbReference type="GO" id="GO:0042273">
    <property type="term" value="P:ribosomal large subunit biogenesis"/>
    <property type="evidence" value="ECO:0007669"/>
    <property type="project" value="TreeGrafter"/>
</dbReference>
<feature type="compositionally biased region" description="Basic and acidic residues" evidence="4">
    <location>
        <begin position="651"/>
        <end position="663"/>
    </location>
</feature>
<dbReference type="VEuPathDB" id="VectorBase:PPAPM1_012334"/>
<feature type="compositionally biased region" description="Acidic residues" evidence="4">
    <location>
        <begin position="152"/>
        <end position="171"/>
    </location>
</feature>
<feature type="compositionally biased region" description="Basic residues" evidence="4">
    <location>
        <begin position="65"/>
        <end position="75"/>
    </location>
</feature>
<dbReference type="EMBL" id="AJVK01031030">
    <property type="status" value="NOT_ANNOTATED_CDS"/>
    <property type="molecule type" value="Genomic_DNA"/>
</dbReference>
<feature type="region of interest" description="Disordered" evidence="4">
    <location>
        <begin position="651"/>
        <end position="734"/>
    </location>
</feature>
<dbReference type="GO" id="GO:0000122">
    <property type="term" value="P:negative regulation of transcription by RNA polymerase II"/>
    <property type="evidence" value="ECO:0007669"/>
    <property type="project" value="TreeGrafter"/>
</dbReference>